<dbReference type="Proteomes" id="UP000050902">
    <property type="component" value="Unassembled WGS sequence"/>
</dbReference>
<name>A0ABR5NMD2_9GAMM</name>
<sequence length="160" mass="16994">MPLSVAVFDCVEVALFEVNQGLISSKQEARAAMIPAEKLADIQRSVAGNIPDRIPGMRAALVGHGVGCPDPQRTILLTGHIIDFKKGNQALRYFVGFGAGAQKFSVTARAVRKSDGALLAEGDVTDRKVGGWVGGNDDKGLDDFGEKVAVFLKRSLPSSR</sequence>
<dbReference type="EMBL" id="LDJG01000006">
    <property type="protein sequence ID" value="KRG59100.1"/>
    <property type="molecule type" value="Genomic_DNA"/>
</dbReference>
<gene>
    <name evidence="1" type="ORF">ABB22_05480</name>
</gene>
<dbReference type="InterPro" id="IPR025522">
    <property type="entry name" value="DUF4410"/>
</dbReference>
<dbReference type="Pfam" id="PF14366">
    <property type="entry name" value="DUF4410"/>
    <property type="match status" value="1"/>
</dbReference>
<reference evidence="1 2" key="1">
    <citation type="submission" date="2015-05" db="EMBL/GenBank/DDBJ databases">
        <title>Genome sequencing and analysis of members of genus Stenotrophomonas.</title>
        <authorList>
            <person name="Patil P.P."/>
            <person name="Midha S."/>
            <person name="Patil P.B."/>
        </authorList>
    </citation>
    <scope>NUCLEOTIDE SEQUENCE [LARGE SCALE GENOMIC DNA]</scope>
    <source>
        <strain evidence="1 2">DSM 12575</strain>
    </source>
</reference>
<organism evidence="1 2">
    <name type="scientific">Stenotrophomonas nitritireducens</name>
    <dbReference type="NCBI Taxonomy" id="83617"/>
    <lineage>
        <taxon>Bacteria</taxon>
        <taxon>Pseudomonadati</taxon>
        <taxon>Pseudomonadota</taxon>
        <taxon>Gammaproteobacteria</taxon>
        <taxon>Lysobacterales</taxon>
        <taxon>Lysobacteraceae</taxon>
        <taxon>Stenotrophomonas</taxon>
    </lineage>
</organism>
<comment type="caution">
    <text evidence="1">The sequence shown here is derived from an EMBL/GenBank/DDBJ whole genome shotgun (WGS) entry which is preliminary data.</text>
</comment>
<proteinExistence type="predicted"/>
<evidence type="ECO:0000313" key="2">
    <source>
        <dbReference type="Proteomes" id="UP000050902"/>
    </source>
</evidence>
<protein>
    <recommendedName>
        <fullName evidence="3">DUF4410 domain-containing protein</fullName>
    </recommendedName>
</protein>
<accession>A0ABR5NMD2</accession>
<keyword evidence="2" id="KW-1185">Reference proteome</keyword>
<evidence type="ECO:0008006" key="3">
    <source>
        <dbReference type="Google" id="ProtNLM"/>
    </source>
</evidence>
<evidence type="ECO:0000313" key="1">
    <source>
        <dbReference type="EMBL" id="KRG59100.1"/>
    </source>
</evidence>